<dbReference type="EMBL" id="LWUJ01000010">
    <property type="protein sequence ID" value="OAL10446.1"/>
    <property type="molecule type" value="Genomic_DNA"/>
</dbReference>
<accession>A0A1A9QER4</accession>
<dbReference type="RefSeq" id="WP_187149679.1">
    <property type="nucleotide sequence ID" value="NZ_LWUJ01000010.1"/>
</dbReference>
<keyword evidence="2" id="KW-1185">Reference proteome</keyword>
<proteinExistence type="predicted"/>
<dbReference type="STRING" id="432608.A6V39_00080"/>
<organism evidence="1 2">
    <name type="scientific">Candidatus Mycoplasma haematobovis</name>
    <dbReference type="NCBI Taxonomy" id="432608"/>
    <lineage>
        <taxon>Bacteria</taxon>
        <taxon>Bacillati</taxon>
        <taxon>Mycoplasmatota</taxon>
        <taxon>Mollicutes</taxon>
        <taxon>Mycoplasmataceae</taxon>
        <taxon>Mycoplasma</taxon>
    </lineage>
</organism>
<protein>
    <submittedName>
        <fullName evidence="1">Uncharacterized protein</fullName>
    </submittedName>
</protein>
<dbReference type="AlphaFoldDB" id="A0A1A9QER4"/>
<comment type="caution">
    <text evidence="1">The sequence shown here is derived from an EMBL/GenBank/DDBJ whole genome shotgun (WGS) entry which is preliminary data.</text>
</comment>
<gene>
    <name evidence="1" type="ORF">A6V39_00080</name>
</gene>
<dbReference type="Proteomes" id="UP000077623">
    <property type="component" value="Unassembled WGS sequence"/>
</dbReference>
<reference evidence="2" key="1">
    <citation type="submission" date="2016-04" db="EMBL/GenBank/DDBJ databases">
        <authorList>
            <person name="Quiroz-Castaneda R.E."/>
            <person name="Martinez-Ocampo F."/>
        </authorList>
    </citation>
    <scope>NUCLEOTIDE SEQUENCE [LARGE SCALE GENOMIC DNA]</scope>
    <source>
        <strain evidence="2">INIFAP01</strain>
    </source>
</reference>
<sequence length="128" mass="13910">MINLKIPLITTAVTGTIGGIIGVTYWKSQSSNLRSDLLSKGKQLLDFDGDTDNTTWTKLATKHKEQTTTTPAIEKITGLDLGSGDCIAEFKTKCKEIVGKSLTDKDIDTHRKNAENWCIKSPKALGNG</sequence>
<evidence type="ECO:0000313" key="1">
    <source>
        <dbReference type="EMBL" id="OAL10446.1"/>
    </source>
</evidence>
<evidence type="ECO:0000313" key="2">
    <source>
        <dbReference type="Proteomes" id="UP000077623"/>
    </source>
</evidence>
<name>A0A1A9QER4_9MOLU</name>